<dbReference type="EMBL" id="CP042806">
    <property type="protein sequence ID" value="QEE26890.1"/>
    <property type="molecule type" value="Genomic_DNA"/>
</dbReference>
<dbReference type="InterPro" id="IPR047657">
    <property type="entry name" value="PmbA"/>
</dbReference>
<dbReference type="GO" id="GO:0008237">
    <property type="term" value="F:metallopeptidase activity"/>
    <property type="evidence" value="ECO:0007669"/>
    <property type="project" value="InterPro"/>
</dbReference>
<dbReference type="InterPro" id="IPR036059">
    <property type="entry name" value="TldD/PmbA_sf"/>
</dbReference>
<reference evidence="3 4" key="1">
    <citation type="submission" date="2019-08" db="EMBL/GenBank/DDBJ databases">
        <title>Complete genome sequence of Terriglobus albidus strain ORNL.</title>
        <authorList>
            <person name="Podar M."/>
        </authorList>
    </citation>
    <scope>NUCLEOTIDE SEQUENCE [LARGE SCALE GENOMIC DNA]</scope>
    <source>
        <strain evidence="3 4">ORNL</strain>
    </source>
</reference>
<dbReference type="Proteomes" id="UP000321820">
    <property type="component" value="Chromosome"/>
</dbReference>
<feature type="signal peptide" evidence="1">
    <location>
        <begin position="1"/>
        <end position="24"/>
    </location>
</feature>
<evidence type="ECO:0000313" key="3">
    <source>
        <dbReference type="EMBL" id="QEE26890.1"/>
    </source>
</evidence>
<protein>
    <submittedName>
        <fullName evidence="3">Peptidase U62</fullName>
    </submittedName>
</protein>
<proteinExistence type="predicted"/>
<dbReference type="RefSeq" id="WP_147646080.1">
    <property type="nucleotide sequence ID" value="NZ_CP042806.1"/>
</dbReference>
<dbReference type="SUPFAM" id="SSF111283">
    <property type="entry name" value="Putative modulator of DNA gyrase, PmbA/TldD"/>
    <property type="match status" value="1"/>
</dbReference>
<dbReference type="OrthoDB" id="104160at2"/>
<evidence type="ECO:0000256" key="1">
    <source>
        <dbReference type="SAM" id="SignalP"/>
    </source>
</evidence>
<dbReference type="Pfam" id="PF19289">
    <property type="entry name" value="PmbA_TldD_3rd"/>
    <property type="match status" value="1"/>
</dbReference>
<feature type="chain" id="PRO_5022732840" evidence="1">
    <location>
        <begin position="25"/>
        <end position="556"/>
    </location>
</feature>
<dbReference type="InterPro" id="IPR045569">
    <property type="entry name" value="Metalloprtase-TldD/E_C"/>
</dbReference>
<evidence type="ECO:0000313" key="4">
    <source>
        <dbReference type="Proteomes" id="UP000321820"/>
    </source>
</evidence>
<dbReference type="KEGG" id="talb:FTW19_02035"/>
<dbReference type="PANTHER" id="PTHR43421">
    <property type="entry name" value="METALLOPROTEASE PMBA"/>
    <property type="match status" value="1"/>
</dbReference>
<keyword evidence="1" id="KW-0732">Signal</keyword>
<dbReference type="GO" id="GO:0006508">
    <property type="term" value="P:proteolysis"/>
    <property type="evidence" value="ECO:0007669"/>
    <property type="project" value="InterPro"/>
</dbReference>
<feature type="domain" description="Metalloprotease TldD/E C-terminal" evidence="2">
    <location>
        <begin position="309"/>
        <end position="539"/>
    </location>
</feature>
<dbReference type="PANTHER" id="PTHR43421:SF1">
    <property type="entry name" value="METALLOPROTEASE PMBA"/>
    <property type="match status" value="1"/>
</dbReference>
<keyword evidence="4" id="KW-1185">Reference proteome</keyword>
<evidence type="ECO:0000259" key="2">
    <source>
        <dbReference type="Pfam" id="PF19289"/>
    </source>
</evidence>
<organism evidence="3 4">
    <name type="scientific">Terriglobus albidus</name>
    <dbReference type="NCBI Taxonomy" id="1592106"/>
    <lineage>
        <taxon>Bacteria</taxon>
        <taxon>Pseudomonadati</taxon>
        <taxon>Acidobacteriota</taxon>
        <taxon>Terriglobia</taxon>
        <taxon>Terriglobales</taxon>
        <taxon>Acidobacteriaceae</taxon>
        <taxon>Terriglobus</taxon>
    </lineage>
</organism>
<dbReference type="GO" id="GO:0005829">
    <property type="term" value="C:cytosol"/>
    <property type="evidence" value="ECO:0007669"/>
    <property type="project" value="TreeGrafter"/>
</dbReference>
<sequence length="556" mass="61557">MKTRRIFSSLTVLGIALVPVAAVAQQLPVAAVPQQQTDPMLTAMQQEMERSRQKLVLPGMLRPYFMEYRLEDVTEYQADASFGALTNETENHQRFVRVQVRVGSYKSDNSSVRGEGTVQVAPMDQNPEALRYALWFATDEAYKAALNAYSRKQADLKRFETPPTADDFSPAKQVTKIDPLVKLDLDREDWKQRVIEASGLYATDAHVKGFAEQIQYSNSSFRGLAVNRYLVNTDGTAVRRGYTAYSAGISVGTQARDGTRLSRDNGPVATQAKDLESAAAFKQRVIDDLLSLRALQNAPIVMAEDYHGPVLFSGDASTDVLNRLFVPNIEADKPDTGTMARTQGAFSSSWKQRVLPDFLDVKDDPAMKAFHGKSLIGSYDIDDEGVPAQTVQVVSKGILQNYLIDREPVKDFPESNGHGRAALGRRAESHSGVMIFTPTKVTPAAEMEKKILAMAKEQNRPFVYIAETMGGELTPRLLYRVTPDGKRELVRGAVFDELDQRSLRSDIIAAGDDPYIQNSLAPLPQTTIAPSLLFGDIAVKRAQNEQQKLPYYAPPQ</sequence>
<dbReference type="AlphaFoldDB" id="A0A5B9E8I0"/>
<gene>
    <name evidence="3" type="ORF">FTW19_02035</name>
</gene>
<accession>A0A5B9E8I0</accession>
<name>A0A5B9E8I0_9BACT</name>